<dbReference type="InterPro" id="IPR002575">
    <property type="entry name" value="Aminoglycoside_PTrfase"/>
</dbReference>
<reference evidence="3" key="1">
    <citation type="journal article" date="2014" name="Int. J. Syst. Evol. Microbiol.">
        <title>Complete genome sequence of Corynebacterium casei LMG S-19264T (=DSM 44701T), isolated from a smear-ripened cheese.</title>
        <authorList>
            <consortium name="US DOE Joint Genome Institute (JGI-PGF)"/>
            <person name="Walter F."/>
            <person name="Albersmeier A."/>
            <person name="Kalinowski J."/>
            <person name="Ruckert C."/>
        </authorList>
    </citation>
    <scope>NUCLEOTIDE SEQUENCE</scope>
    <source>
        <strain evidence="3">JCM 4386</strain>
    </source>
</reference>
<organism evidence="3 4">
    <name type="scientific">Streptomyces humidus</name>
    <dbReference type="NCBI Taxonomy" id="52259"/>
    <lineage>
        <taxon>Bacteria</taxon>
        <taxon>Bacillati</taxon>
        <taxon>Actinomycetota</taxon>
        <taxon>Actinomycetes</taxon>
        <taxon>Kitasatosporales</taxon>
        <taxon>Streptomycetaceae</taxon>
        <taxon>Streptomyces</taxon>
    </lineage>
</organism>
<dbReference type="PANTHER" id="PTHR21310:SF42">
    <property type="entry name" value="BIFUNCTIONAL AAC_APH"/>
    <property type="match status" value="1"/>
</dbReference>
<keyword evidence="4" id="KW-1185">Reference proteome</keyword>
<dbReference type="Pfam" id="PF01636">
    <property type="entry name" value="APH"/>
    <property type="match status" value="1"/>
</dbReference>
<name>A0A918L698_9ACTN</name>
<reference evidence="3" key="2">
    <citation type="submission" date="2020-09" db="EMBL/GenBank/DDBJ databases">
        <authorList>
            <person name="Sun Q."/>
            <person name="Ohkuma M."/>
        </authorList>
    </citation>
    <scope>NUCLEOTIDE SEQUENCE</scope>
    <source>
        <strain evidence="3">JCM 4386</strain>
    </source>
</reference>
<accession>A0A918L698</accession>
<dbReference type="SUPFAM" id="SSF56112">
    <property type="entry name" value="Protein kinase-like (PK-like)"/>
    <property type="match status" value="1"/>
</dbReference>
<dbReference type="InterPro" id="IPR011009">
    <property type="entry name" value="Kinase-like_dom_sf"/>
</dbReference>
<proteinExistence type="predicted"/>
<dbReference type="AlphaFoldDB" id="A0A918L698"/>
<comment type="caution">
    <text evidence="3">The sequence shown here is derived from an EMBL/GenBank/DDBJ whole genome shotgun (WGS) entry which is preliminary data.</text>
</comment>
<dbReference type="RefSeq" id="WP_229878329.1">
    <property type="nucleotide sequence ID" value="NZ_BMTL01000025.1"/>
</dbReference>
<evidence type="ECO:0000259" key="2">
    <source>
        <dbReference type="Pfam" id="PF01636"/>
    </source>
</evidence>
<dbReference type="InterPro" id="IPR051678">
    <property type="entry name" value="AGP_Transferase"/>
</dbReference>
<dbReference type="Proteomes" id="UP000606194">
    <property type="component" value="Unassembled WGS sequence"/>
</dbReference>
<gene>
    <name evidence="3" type="ORF">GCM10010269_55350</name>
</gene>
<dbReference type="CDD" id="cd05155">
    <property type="entry name" value="APH_ChoK_like_1"/>
    <property type="match status" value="1"/>
</dbReference>
<dbReference type="Gene3D" id="3.90.1200.10">
    <property type="match status" value="1"/>
</dbReference>
<dbReference type="EMBL" id="BMTL01000025">
    <property type="protein sequence ID" value="GGS09234.1"/>
    <property type="molecule type" value="Genomic_DNA"/>
</dbReference>
<protein>
    <recommendedName>
        <fullName evidence="2">Aminoglycoside phosphotransferase domain-containing protein</fullName>
    </recommendedName>
</protein>
<evidence type="ECO:0000313" key="4">
    <source>
        <dbReference type="Proteomes" id="UP000606194"/>
    </source>
</evidence>
<feature type="domain" description="Aminoglycoside phosphotransferase" evidence="2">
    <location>
        <begin position="41"/>
        <end position="265"/>
    </location>
</feature>
<evidence type="ECO:0000256" key="1">
    <source>
        <dbReference type="SAM" id="MobiDB-lite"/>
    </source>
</evidence>
<sequence length="314" mass="33250">MGRMCAAVKMRPDEVDLDAPLVSGLVAAQFPRWAGLPVRRLPSSGTENAMFRLGDDKVVRLPRHPGAVDSVGHEQRWLTRLGPALPVAAPVPLARGGPGEGFAWPWSVYRWLDGRNPVAGAVERPLSLAAELATFVTALRGIDPRGGPPNDRGVPLAERDGPTRDALTRLTGRIDTAAVTALWEEALRVPGRAAPPVWAHGDLSPGNVLVQDGRLTAVIDFGGVGVGDPAVDLIVAWNLLPASARGAFRAAVGADDAEWARGRGWALSISLIQLPFYWETNPPLAENSRHVIAEILAESRSVGTPPGSGAYSPS</sequence>
<evidence type="ECO:0000313" key="3">
    <source>
        <dbReference type="EMBL" id="GGS09234.1"/>
    </source>
</evidence>
<dbReference type="PANTHER" id="PTHR21310">
    <property type="entry name" value="AMINOGLYCOSIDE PHOSPHOTRANSFERASE-RELATED-RELATED"/>
    <property type="match status" value="1"/>
</dbReference>
<feature type="region of interest" description="Disordered" evidence="1">
    <location>
        <begin position="143"/>
        <end position="162"/>
    </location>
</feature>
<dbReference type="Gene3D" id="3.30.200.20">
    <property type="entry name" value="Phosphorylase Kinase, domain 1"/>
    <property type="match status" value="1"/>
</dbReference>